<organism evidence="3">
    <name type="scientific">Blumeria graminis f. sp. tritici 96224</name>
    <dbReference type="NCBI Taxonomy" id="1268274"/>
    <lineage>
        <taxon>Eukaryota</taxon>
        <taxon>Fungi</taxon>
        <taxon>Dikarya</taxon>
        <taxon>Ascomycota</taxon>
        <taxon>Pezizomycotina</taxon>
        <taxon>Leotiomycetes</taxon>
        <taxon>Erysiphales</taxon>
        <taxon>Erysiphaceae</taxon>
        <taxon>Blumeria</taxon>
    </lineage>
</organism>
<name>A0A061HK14_BLUGR</name>
<feature type="compositionally biased region" description="Basic and acidic residues" evidence="1">
    <location>
        <begin position="1"/>
        <end position="12"/>
    </location>
</feature>
<feature type="region of interest" description="Disordered" evidence="1">
    <location>
        <begin position="312"/>
        <end position="358"/>
    </location>
</feature>
<dbReference type="Proteomes" id="UP000053110">
    <property type="component" value="Unassembled WGS sequence"/>
</dbReference>
<protein>
    <submittedName>
        <fullName evidence="3">BgtAc-31565</fullName>
    </submittedName>
</protein>
<dbReference type="HOGENOM" id="CLU_773822_0_0_1"/>
<dbReference type="EMBL" id="UIGY01000053">
    <property type="protein sequence ID" value="SUZ09619.1"/>
    <property type="molecule type" value="Genomic_DNA"/>
</dbReference>
<feature type="compositionally biased region" description="Acidic residues" evidence="1">
    <location>
        <begin position="59"/>
        <end position="76"/>
    </location>
</feature>
<reference evidence="3" key="3">
    <citation type="submission" date="2018-07" db="EMBL/GenBank/DDBJ databases">
        <authorList>
            <person name="Quirk P.G."/>
            <person name="Krulwich T.A."/>
        </authorList>
    </citation>
    <scope>NUCLEOTIDE SEQUENCE</scope>
    <source>
        <strain evidence="3">96224</strain>
    </source>
</reference>
<feature type="non-terminal residue" evidence="3">
    <location>
        <position position="358"/>
    </location>
</feature>
<gene>
    <name evidence="2" type="ORF">BGT96224_Ac31565</name>
    <name evidence="3" type="ORF">BGT96224V2_LOCUS2791</name>
</gene>
<feature type="compositionally biased region" description="Polar residues" evidence="1">
    <location>
        <begin position="119"/>
        <end position="130"/>
    </location>
</feature>
<feature type="region of interest" description="Disordered" evidence="1">
    <location>
        <begin position="1"/>
        <end position="76"/>
    </location>
</feature>
<reference evidence="2" key="2">
    <citation type="submission" date="2013-01" db="EMBL/GenBank/DDBJ databases">
        <title>The wheat powdery mildew genome reveals unique evolution of an obligate biotroph.</title>
        <authorList>
            <person name="Oberhaensli S."/>
            <person name="Wicker T."/>
            <person name="Keller B."/>
        </authorList>
    </citation>
    <scope>NUCLEOTIDE SEQUENCE</scope>
    <source>
        <strain evidence="2">96224</strain>
    </source>
</reference>
<feature type="compositionally biased region" description="Basic and acidic residues" evidence="1">
    <location>
        <begin position="312"/>
        <end position="327"/>
    </location>
</feature>
<evidence type="ECO:0000256" key="1">
    <source>
        <dbReference type="SAM" id="MobiDB-lite"/>
    </source>
</evidence>
<feature type="region of interest" description="Disordered" evidence="1">
    <location>
        <begin position="97"/>
        <end position="132"/>
    </location>
</feature>
<dbReference type="EMBL" id="KE375026">
    <property type="protein sequence ID" value="EPQ65406.1"/>
    <property type="molecule type" value="Genomic_DNA"/>
</dbReference>
<evidence type="ECO:0000313" key="4">
    <source>
        <dbReference type="Proteomes" id="UP000053110"/>
    </source>
</evidence>
<feature type="region of interest" description="Disordered" evidence="1">
    <location>
        <begin position="255"/>
        <end position="294"/>
    </location>
</feature>
<evidence type="ECO:0000313" key="3">
    <source>
        <dbReference type="EMBL" id="SUZ09619.1"/>
    </source>
</evidence>
<proteinExistence type="predicted"/>
<reference evidence="4" key="1">
    <citation type="journal article" date="2013" name="Nat. Genet.">
        <title>The wheat powdery mildew genome shows the unique evolution of an obligate biotroph.</title>
        <authorList>
            <person name="Wicker T."/>
            <person name="Oberhaensli S."/>
            <person name="Parlange F."/>
            <person name="Buchmann J.P."/>
            <person name="Shatalina M."/>
            <person name="Roffler S."/>
            <person name="Ben-David R."/>
            <person name="Dolezel J."/>
            <person name="Simkova H."/>
            <person name="Schulze-Lefert P."/>
            <person name="Spanu P.D."/>
            <person name="Bruggmann R."/>
            <person name="Amselem J."/>
            <person name="Quesneville H."/>
            <person name="Ver Loren van Themaat E."/>
            <person name="Paape T."/>
            <person name="Shimizu K.K."/>
            <person name="Keller B."/>
        </authorList>
    </citation>
    <scope>NUCLEOTIDE SEQUENCE [LARGE SCALE GENOMIC DNA]</scope>
    <source>
        <strain evidence="4">96224</strain>
    </source>
</reference>
<dbReference type="AlphaFoldDB" id="A0A061HK14"/>
<accession>A0A061HK14</accession>
<evidence type="ECO:0000313" key="2">
    <source>
        <dbReference type="EMBL" id="EPQ65406.1"/>
    </source>
</evidence>
<sequence>MEESRLLERETELVTINDSPLSTPKRKRDASKAERSSIRKSKKREKRLVIRTVDNAPAESDEAAAEVEVPDLNDDAIEIDSPAEAEMAERTKGNHAMHVPSAEDPTGINTAKGRENPLRRSQQLVKSGNSGDIEKQSEARWYENLDEVNEIVGKQITYPKELGLKRDETQENLHHVGDGPKAFFLSSAGAYTDLEIQEMVEKKVTDQNYWMDKKKLGRVKTQKRLLMFEISQGLYSFELGSGARSLNREVLVSRKNQSNTKLKPRGHSKEEELLLAGPCPAPGPSPKNQSLIPPTATSNEFWIEKTRCKATKEEDRLETAEQSRDIDIVVASEGSEAEESTKGRGKVPLVSDSKRSQM</sequence>